<dbReference type="AlphaFoldDB" id="A0A9P4JLH9"/>
<evidence type="ECO:0000313" key="2">
    <source>
        <dbReference type="EMBL" id="KAF2200459.1"/>
    </source>
</evidence>
<keyword evidence="1" id="KW-0472">Membrane</keyword>
<dbReference type="OrthoDB" id="4083871at2759"/>
<sequence>MGAIGTLFPLVVLFLIVGAVAYVGYQIYLYTNELADRGLNKMERKNVVLTKDGMKVGVKEIRNEEYTDRTQRAFVKAWTLAEEDKANAQRRPGKPSRSATK</sequence>
<feature type="transmembrane region" description="Helical" evidence="1">
    <location>
        <begin position="6"/>
        <end position="31"/>
    </location>
</feature>
<accession>A0A9P4JLH9</accession>
<evidence type="ECO:0000313" key="3">
    <source>
        <dbReference type="Proteomes" id="UP000799536"/>
    </source>
</evidence>
<dbReference type="Proteomes" id="UP000799536">
    <property type="component" value="Unassembled WGS sequence"/>
</dbReference>
<gene>
    <name evidence="2" type="ORF">GQ43DRAFT_441541</name>
</gene>
<organism evidence="2 3">
    <name type="scientific">Delitschia confertaspora ATCC 74209</name>
    <dbReference type="NCBI Taxonomy" id="1513339"/>
    <lineage>
        <taxon>Eukaryota</taxon>
        <taxon>Fungi</taxon>
        <taxon>Dikarya</taxon>
        <taxon>Ascomycota</taxon>
        <taxon>Pezizomycotina</taxon>
        <taxon>Dothideomycetes</taxon>
        <taxon>Pleosporomycetidae</taxon>
        <taxon>Pleosporales</taxon>
        <taxon>Delitschiaceae</taxon>
        <taxon>Delitschia</taxon>
    </lineage>
</organism>
<comment type="caution">
    <text evidence="2">The sequence shown here is derived from an EMBL/GenBank/DDBJ whole genome shotgun (WGS) entry which is preliminary data.</text>
</comment>
<keyword evidence="3" id="KW-1185">Reference proteome</keyword>
<name>A0A9P4JLH9_9PLEO</name>
<protein>
    <submittedName>
        <fullName evidence="2">Uncharacterized protein</fullName>
    </submittedName>
</protein>
<proteinExistence type="predicted"/>
<dbReference type="PANTHER" id="PTHR42077:SF1">
    <property type="entry name" value="YALI0F30239P"/>
    <property type="match status" value="1"/>
</dbReference>
<dbReference type="PANTHER" id="PTHR42077">
    <property type="entry name" value="YALI0F30239P"/>
    <property type="match status" value="1"/>
</dbReference>
<keyword evidence="1" id="KW-0812">Transmembrane</keyword>
<keyword evidence="1" id="KW-1133">Transmembrane helix</keyword>
<reference evidence="2" key="1">
    <citation type="journal article" date="2020" name="Stud. Mycol.">
        <title>101 Dothideomycetes genomes: a test case for predicting lifestyles and emergence of pathogens.</title>
        <authorList>
            <person name="Haridas S."/>
            <person name="Albert R."/>
            <person name="Binder M."/>
            <person name="Bloem J."/>
            <person name="Labutti K."/>
            <person name="Salamov A."/>
            <person name="Andreopoulos B."/>
            <person name="Baker S."/>
            <person name="Barry K."/>
            <person name="Bills G."/>
            <person name="Bluhm B."/>
            <person name="Cannon C."/>
            <person name="Castanera R."/>
            <person name="Culley D."/>
            <person name="Daum C."/>
            <person name="Ezra D."/>
            <person name="Gonzalez J."/>
            <person name="Henrissat B."/>
            <person name="Kuo A."/>
            <person name="Liang C."/>
            <person name="Lipzen A."/>
            <person name="Lutzoni F."/>
            <person name="Magnuson J."/>
            <person name="Mondo S."/>
            <person name="Nolan M."/>
            <person name="Ohm R."/>
            <person name="Pangilinan J."/>
            <person name="Park H.-J."/>
            <person name="Ramirez L."/>
            <person name="Alfaro M."/>
            <person name="Sun H."/>
            <person name="Tritt A."/>
            <person name="Yoshinaga Y."/>
            <person name="Zwiers L.-H."/>
            <person name="Turgeon B."/>
            <person name="Goodwin S."/>
            <person name="Spatafora J."/>
            <person name="Crous P."/>
            <person name="Grigoriev I."/>
        </authorList>
    </citation>
    <scope>NUCLEOTIDE SEQUENCE</scope>
    <source>
        <strain evidence="2">ATCC 74209</strain>
    </source>
</reference>
<dbReference type="EMBL" id="ML994021">
    <property type="protein sequence ID" value="KAF2200459.1"/>
    <property type="molecule type" value="Genomic_DNA"/>
</dbReference>
<evidence type="ECO:0000256" key="1">
    <source>
        <dbReference type="SAM" id="Phobius"/>
    </source>
</evidence>